<dbReference type="Proteomes" id="UP000276133">
    <property type="component" value="Unassembled WGS sequence"/>
</dbReference>
<dbReference type="EMBL" id="REGN01008177">
    <property type="protein sequence ID" value="RNA04266.1"/>
    <property type="molecule type" value="Genomic_DNA"/>
</dbReference>
<protein>
    <submittedName>
        <fullName evidence="1">Uncharacterized protein</fullName>
    </submittedName>
</protein>
<proteinExistence type="predicted"/>
<comment type="caution">
    <text evidence="1">The sequence shown here is derived from an EMBL/GenBank/DDBJ whole genome shotgun (WGS) entry which is preliminary data.</text>
</comment>
<keyword evidence="2" id="KW-1185">Reference proteome</keyword>
<evidence type="ECO:0000313" key="1">
    <source>
        <dbReference type="EMBL" id="RNA04266.1"/>
    </source>
</evidence>
<name>A0A3M7PYK4_BRAPC</name>
<sequence length="69" mass="8361">MKNFLNKIGHMDVLKEESRDEIFLTRKFDEFHVVLNIFVWKNLEKFYLIIQILIILAFNIEEISDNICD</sequence>
<gene>
    <name evidence="1" type="ORF">BpHYR1_022937</name>
</gene>
<dbReference type="AlphaFoldDB" id="A0A3M7PYK4"/>
<evidence type="ECO:0000313" key="2">
    <source>
        <dbReference type="Proteomes" id="UP000276133"/>
    </source>
</evidence>
<accession>A0A3M7PYK4</accession>
<organism evidence="1 2">
    <name type="scientific">Brachionus plicatilis</name>
    <name type="common">Marine rotifer</name>
    <name type="synonym">Brachionus muelleri</name>
    <dbReference type="NCBI Taxonomy" id="10195"/>
    <lineage>
        <taxon>Eukaryota</taxon>
        <taxon>Metazoa</taxon>
        <taxon>Spiralia</taxon>
        <taxon>Gnathifera</taxon>
        <taxon>Rotifera</taxon>
        <taxon>Eurotatoria</taxon>
        <taxon>Monogononta</taxon>
        <taxon>Pseudotrocha</taxon>
        <taxon>Ploima</taxon>
        <taxon>Brachionidae</taxon>
        <taxon>Brachionus</taxon>
    </lineage>
</organism>
<reference evidence="1 2" key="1">
    <citation type="journal article" date="2018" name="Sci. Rep.">
        <title>Genomic signatures of local adaptation to the degree of environmental predictability in rotifers.</title>
        <authorList>
            <person name="Franch-Gras L."/>
            <person name="Hahn C."/>
            <person name="Garcia-Roger E.M."/>
            <person name="Carmona M.J."/>
            <person name="Serra M."/>
            <person name="Gomez A."/>
        </authorList>
    </citation>
    <scope>NUCLEOTIDE SEQUENCE [LARGE SCALE GENOMIC DNA]</scope>
    <source>
        <strain evidence="1">HYR1</strain>
    </source>
</reference>